<comment type="pathway">
    <text evidence="1 6">Cell wall biogenesis; peptidoglycan biosynthesis.</text>
</comment>
<feature type="active site" description="Proton donor/acceptor" evidence="6">
    <location>
        <position position="212"/>
    </location>
</feature>
<evidence type="ECO:0000256" key="7">
    <source>
        <dbReference type="SAM" id="MobiDB-lite"/>
    </source>
</evidence>
<feature type="region of interest" description="Disordered" evidence="7">
    <location>
        <begin position="63"/>
        <end position="137"/>
    </location>
</feature>
<dbReference type="InterPro" id="IPR038063">
    <property type="entry name" value="Transpep_catalytic_dom"/>
</dbReference>
<keyword evidence="8" id="KW-1133">Transmembrane helix</keyword>
<evidence type="ECO:0000256" key="1">
    <source>
        <dbReference type="ARBA" id="ARBA00004752"/>
    </source>
</evidence>
<dbReference type="GO" id="GO:0018104">
    <property type="term" value="P:peptidoglycan-protein cross-linking"/>
    <property type="evidence" value="ECO:0007669"/>
    <property type="project" value="TreeGrafter"/>
</dbReference>
<keyword evidence="4 6" id="KW-0573">Peptidoglycan synthesis</keyword>
<comment type="caution">
    <text evidence="10">The sequence shown here is derived from an EMBL/GenBank/DDBJ whole genome shotgun (WGS) entry which is preliminary data.</text>
</comment>
<dbReference type="GO" id="GO:0016740">
    <property type="term" value="F:transferase activity"/>
    <property type="evidence" value="ECO:0007669"/>
    <property type="project" value="UniProtKB-KW"/>
</dbReference>
<keyword evidence="5 6" id="KW-0961">Cell wall biogenesis/degradation</keyword>
<name>A0A853BZA5_9ACTN</name>
<dbReference type="PANTHER" id="PTHR30582:SF2">
    <property type="entry name" value="L,D-TRANSPEPTIDASE YCIB-RELATED"/>
    <property type="match status" value="1"/>
</dbReference>
<keyword evidence="10" id="KW-0449">Lipoprotein</keyword>
<feature type="domain" description="L,D-TPase catalytic" evidence="9">
    <location>
        <begin position="137"/>
        <end position="260"/>
    </location>
</feature>
<dbReference type="UniPathway" id="UPA00219"/>
<accession>A0A853BZA5</accession>
<dbReference type="GO" id="GO:0071555">
    <property type="term" value="P:cell wall organization"/>
    <property type="evidence" value="ECO:0007669"/>
    <property type="project" value="UniProtKB-UniRule"/>
</dbReference>
<dbReference type="GO" id="GO:0071972">
    <property type="term" value="F:peptidoglycan L,D-transpeptidase activity"/>
    <property type="evidence" value="ECO:0007669"/>
    <property type="project" value="TreeGrafter"/>
</dbReference>
<evidence type="ECO:0000256" key="6">
    <source>
        <dbReference type="PROSITE-ProRule" id="PRU01373"/>
    </source>
</evidence>
<keyword evidence="8" id="KW-0812">Transmembrane</keyword>
<feature type="transmembrane region" description="Helical" evidence="8">
    <location>
        <begin position="27"/>
        <end position="49"/>
    </location>
</feature>
<dbReference type="PROSITE" id="PS52029">
    <property type="entry name" value="LD_TPASE"/>
    <property type="match status" value="1"/>
</dbReference>
<evidence type="ECO:0000256" key="2">
    <source>
        <dbReference type="ARBA" id="ARBA00022679"/>
    </source>
</evidence>
<feature type="active site" description="Nucleophile" evidence="6">
    <location>
        <position position="236"/>
    </location>
</feature>
<dbReference type="PANTHER" id="PTHR30582">
    <property type="entry name" value="L,D-TRANSPEPTIDASE"/>
    <property type="match status" value="1"/>
</dbReference>
<organism evidence="10 11">
    <name type="scientific">Nocardioides thalensis</name>
    <dbReference type="NCBI Taxonomy" id="1914755"/>
    <lineage>
        <taxon>Bacteria</taxon>
        <taxon>Bacillati</taxon>
        <taxon>Actinomycetota</taxon>
        <taxon>Actinomycetes</taxon>
        <taxon>Propionibacteriales</taxon>
        <taxon>Nocardioidaceae</taxon>
        <taxon>Nocardioides</taxon>
    </lineage>
</organism>
<dbReference type="Pfam" id="PF03734">
    <property type="entry name" value="YkuD"/>
    <property type="match status" value="1"/>
</dbReference>
<sequence>MPEPGRRKAVEPGPQHRGVVKPRYGRIAVALSSAAVTAVAVLGGFGVLMPEGDPQLAVANAGIEPGADTDSASEGPRDAPQERTRDSVDRGRLDQRGDTGGPTTDATREPEEEAEPETTDDPGSAEAPLPVGSGEGRRVVFSESQQRVWLVEDDGTVVRTYLASGSVYDNLDPGTYEVFSTSRYAVGIDDSGTMEYFVRFTHGDEGAAIGFHTIPVDDGVPVQTRDQLGTPLSHGCIRQAEADAIALWDFAPVGTTVVVTP</sequence>
<dbReference type="AlphaFoldDB" id="A0A853BZA5"/>
<dbReference type="GO" id="GO:0008360">
    <property type="term" value="P:regulation of cell shape"/>
    <property type="evidence" value="ECO:0007669"/>
    <property type="project" value="UniProtKB-UniRule"/>
</dbReference>
<keyword evidence="11" id="KW-1185">Reference proteome</keyword>
<dbReference type="Gene3D" id="2.40.440.10">
    <property type="entry name" value="L,D-transpeptidase catalytic domain-like"/>
    <property type="match status" value="1"/>
</dbReference>
<gene>
    <name evidence="10" type="ORF">HNR19_001197</name>
</gene>
<evidence type="ECO:0000256" key="4">
    <source>
        <dbReference type="ARBA" id="ARBA00022984"/>
    </source>
</evidence>
<dbReference type="Proteomes" id="UP000530424">
    <property type="component" value="Unassembled WGS sequence"/>
</dbReference>
<dbReference type="SUPFAM" id="SSF141523">
    <property type="entry name" value="L,D-transpeptidase catalytic domain-like"/>
    <property type="match status" value="1"/>
</dbReference>
<evidence type="ECO:0000313" key="11">
    <source>
        <dbReference type="Proteomes" id="UP000530424"/>
    </source>
</evidence>
<protein>
    <submittedName>
        <fullName evidence="10">Lipoprotein-anchoring transpeptidase ErfK/SrfK</fullName>
    </submittedName>
</protein>
<dbReference type="GO" id="GO:0005576">
    <property type="term" value="C:extracellular region"/>
    <property type="evidence" value="ECO:0007669"/>
    <property type="project" value="TreeGrafter"/>
</dbReference>
<keyword evidence="3 6" id="KW-0133">Cell shape</keyword>
<evidence type="ECO:0000313" key="10">
    <source>
        <dbReference type="EMBL" id="NYJ00499.1"/>
    </source>
</evidence>
<dbReference type="InterPro" id="IPR005490">
    <property type="entry name" value="LD_TPept_cat_dom"/>
</dbReference>
<dbReference type="EMBL" id="JACCFP010000001">
    <property type="protein sequence ID" value="NYJ00499.1"/>
    <property type="molecule type" value="Genomic_DNA"/>
</dbReference>
<keyword evidence="2" id="KW-0808">Transferase</keyword>
<dbReference type="CDD" id="cd16913">
    <property type="entry name" value="YkuD_like"/>
    <property type="match status" value="1"/>
</dbReference>
<dbReference type="RefSeq" id="WP_179667081.1">
    <property type="nucleotide sequence ID" value="NZ_JACCFP010000001.1"/>
</dbReference>
<dbReference type="InterPro" id="IPR050979">
    <property type="entry name" value="LD-transpeptidase"/>
</dbReference>
<evidence type="ECO:0000256" key="5">
    <source>
        <dbReference type="ARBA" id="ARBA00023316"/>
    </source>
</evidence>
<evidence type="ECO:0000256" key="8">
    <source>
        <dbReference type="SAM" id="Phobius"/>
    </source>
</evidence>
<keyword evidence="8" id="KW-0472">Membrane</keyword>
<feature type="compositionally biased region" description="Basic and acidic residues" evidence="7">
    <location>
        <begin position="75"/>
        <end position="97"/>
    </location>
</feature>
<evidence type="ECO:0000256" key="3">
    <source>
        <dbReference type="ARBA" id="ARBA00022960"/>
    </source>
</evidence>
<evidence type="ECO:0000259" key="9">
    <source>
        <dbReference type="PROSITE" id="PS52029"/>
    </source>
</evidence>
<feature type="compositionally biased region" description="Acidic residues" evidence="7">
    <location>
        <begin position="110"/>
        <end position="120"/>
    </location>
</feature>
<proteinExistence type="predicted"/>
<reference evidence="10 11" key="1">
    <citation type="submission" date="2020-07" db="EMBL/GenBank/DDBJ databases">
        <title>Sequencing the genomes of 1000 actinobacteria strains.</title>
        <authorList>
            <person name="Klenk H.-P."/>
        </authorList>
    </citation>
    <scope>NUCLEOTIDE SEQUENCE [LARGE SCALE GENOMIC DNA]</scope>
    <source>
        <strain evidence="10 11">DSM 103833</strain>
    </source>
</reference>